<evidence type="ECO:0000313" key="14">
    <source>
        <dbReference type="Proteomes" id="UP000244077"/>
    </source>
</evidence>
<proteinExistence type="predicted"/>
<dbReference type="Gene3D" id="6.10.250.690">
    <property type="match status" value="1"/>
</dbReference>
<evidence type="ECO:0000259" key="12">
    <source>
        <dbReference type="PROSITE" id="PS51755"/>
    </source>
</evidence>
<evidence type="ECO:0000256" key="3">
    <source>
        <dbReference type="ARBA" id="ARBA00022553"/>
    </source>
</evidence>
<dbReference type="OrthoDB" id="9802426at2"/>
<feature type="modified residue" description="4-aspartylphosphate" evidence="9">
    <location>
        <position position="52"/>
    </location>
</feature>
<comment type="subcellular location">
    <subcellularLocation>
        <location evidence="1">Cytoplasm</location>
    </subcellularLocation>
</comment>
<dbReference type="GO" id="GO:0006355">
    <property type="term" value="P:regulation of DNA-templated transcription"/>
    <property type="evidence" value="ECO:0007669"/>
    <property type="project" value="InterPro"/>
</dbReference>
<dbReference type="EMBL" id="QAOH01000015">
    <property type="protein sequence ID" value="PTQ68302.1"/>
    <property type="molecule type" value="Genomic_DNA"/>
</dbReference>
<dbReference type="Gene3D" id="1.10.10.10">
    <property type="entry name" value="Winged helix-like DNA-binding domain superfamily/Winged helix DNA-binding domain"/>
    <property type="match status" value="1"/>
</dbReference>
<dbReference type="InterPro" id="IPR001789">
    <property type="entry name" value="Sig_transdc_resp-reg_receiver"/>
</dbReference>
<keyword evidence="4" id="KW-0902">Two-component regulatory system</keyword>
<dbReference type="RefSeq" id="WP_107817571.1">
    <property type="nucleotide sequence ID" value="NZ_QAOH01000015.1"/>
</dbReference>
<dbReference type="InterPro" id="IPR039420">
    <property type="entry name" value="WalR-like"/>
</dbReference>
<dbReference type="FunFam" id="1.10.10.10:FF:000099">
    <property type="entry name" value="Two-component system response regulator TorR"/>
    <property type="match status" value="1"/>
</dbReference>
<dbReference type="SUPFAM" id="SSF46894">
    <property type="entry name" value="C-terminal effector domain of the bipartite response regulators"/>
    <property type="match status" value="1"/>
</dbReference>
<evidence type="ECO:0000256" key="4">
    <source>
        <dbReference type="ARBA" id="ARBA00023012"/>
    </source>
</evidence>
<dbReference type="PANTHER" id="PTHR48111">
    <property type="entry name" value="REGULATOR OF RPOS"/>
    <property type="match status" value="1"/>
</dbReference>
<evidence type="ECO:0000256" key="5">
    <source>
        <dbReference type="ARBA" id="ARBA00023015"/>
    </source>
</evidence>
<feature type="DNA-binding region" description="OmpR/PhoB-type" evidence="10">
    <location>
        <begin position="131"/>
        <end position="231"/>
    </location>
</feature>
<evidence type="ECO:0000256" key="1">
    <source>
        <dbReference type="ARBA" id="ARBA00004496"/>
    </source>
</evidence>
<feature type="domain" description="Response regulatory" evidence="11">
    <location>
        <begin position="3"/>
        <end position="116"/>
    </location>
</feature>
<dbReference type="GO" id="GO:0032993">
    <property type="term" value="C:protein-DNA complex"/>
    <property type="evidence" value="ECO:0007669"/>
    <property type="project" value="TreeGrafter"/>
</dbReference>
<dbReference type="GO" id="GO:0000976">
    <property type="term" value="F:transcription cis-regulatory region binding"/>
    <property type="evidence" value="ECO:0007669"/>
    <property type="project" value="TreeGrafter"/>
</dbReference>
<feature type="domain" description="OmpR/PhoB-type" evidence="12">
    <location>
        <begin position="131"/>
        <end position="231"/>
    </location>
</feature>
<sequence length="239" mass="26497">MTRIFLLEDDADICRLVSRSFESYSASVECFDLQAEFLRAVERDAPDLYLIDLSLPDGDGLNLLRHGTLPEGLPRIIVSGRGSISDRILGLEIGADDYIVKPFEPRELIARIRAVLRRSEGAARDTDDPSGQSFAFGDWTVDFDACVLTHKSGDQVELSSAEAELLQVFTKAPGRVLSRNQLLDATTGRSADPFDRSMDARISRLRRKLRDDPRSPKIIRTVYGAGYVFSASVLKTGET</sequence>
<dbReference type="PANTHER" id="PTHR48111:SF4">
    <property type="entry name" value="DNA-BINDING DUAL TRANSCRIPTIONAL REGULATOR OMPR"/>
    <property type="match status" value="1"/>
</dbReference>
<comment type="caution">
    <text evidence="13">The sequence shown here is derived from an EMBL/GenBank/DDBJ whole genome shotgun (WGS) entry which is preliminary data.</text>
</comment>
<dbReference type="GO" id="GO:0005829">
    <property type="term" value="C:cytosol"/>
    <property type="evidence" value="ECO:0007669"/>
    <property type="project" value="TreeGrafter"/>
</dbReference>
<dbReference type="InterPro" id="IPR011006">
    <property type="entry name" value="CheY-like_superfamily"/>
</dbReference>
<evidence type="ECO:0000256" key="6">
    <source>
        <dbReference type="ARBA" id="ARBA00023125"/>
    </source>
</evidence>
<dbReference type="SMART" id="SM00448">
    <property type="entry name" value="REC"/>
    <property type="match status" value="1"/>
</dbReference>
<evidence type="ECO:0000313" key="13">
    <source>
        <dbReference type="EMBL" id="PTQ68302.1"/>
    </source>
</evidence>
<keyword evidence="3 9" id="KW-0597">Phosphoprotein</keyword>
<dbReference type="AlphaFoldDB" id="A0A2T5H9T5"/>
<dbReference type="Proteomes" id="UP000244077">
    <property type="component" value="Unassembled WGS sequence"/>
</dbReference>
<keyword evidence="7" id="KW-0804">Transcription</keyword>
<keyword evidence="14" id="KW-1185">Reference proteome</keyword>
<dbReference type="SUPFAM" id="SSF52172">
    <property type="entry name" value="CheY-like"/>
    <property type="match status" value="1"/>
</dbReference>
<protein>
    <recommendedName>
        <fullName evidence="8">Regulatory protein VirG</fullName>
    </recommendedName>
</protein>
<keyword evidence="2" id="KW-0963">Cytoplasm</keyword>
<evidence type="ECO:0000256" key="7">
    <source>
        <dbReference type="ARBA" id="ARBA00023163"/>
    </source>
</evidence>
<evidence type="ECO:0000259" key="11">
    <source>
        <dbReference type="PROSITE" id="PS50110"/>
    </source>
</evidence>
<evidence type="ECO:0000256" key="9">
    <source>
        <dbReference type="PROSITE-ProRule" id="PRU00169"/>
    </source>
</evidence>
<keyword evidence="6 10" id="KW-0238">DNA-binding</keyword>
<name>A0A2T5H9T5_9RHOB</name>
<dbReference type="PROSITE" id="PS50110">
    <property type="entry name" value="RESPONSE_REGULATORY"/>
    <property type="match status" value="1"/>
</dbReference>
<keyword evidence="5" id="KW-0805">Transcription regulation</keyword>
<dbReference type="PROSITE" id="PS51755">
    <property type="entry name" value="OMPR_PHOB"/>
    <property type="match status" value="1"/>
</dbReference>
<dbReference type="InterPro" id="IPR036388">
    <property type="entry name" value="WH-like_DNA-bd_sf"/>
</dbReference>
<reference evidence="13 14" key="1">
    <citation type="submission" date="2018-04" db="EMBL/GenBank/DDBJ databases">
        <title>Genomic Encyclopedia of Archaeal and Bacterial Type Strains, Phase II (KMG-II): from individual species to whole genera.</title>
        <authorList>
            <person name="Goeker M."/>
        </authorList>
    </citation>
    <scope>NUCLEOTIDE SEQUENCE [LARGE SCALE GENOMIC DNA]</scope>
    <source>
        <strain evidence="13 14">DSM 100434</strain>
    </source>
</reference>
<dbReference type="GO" id="GO:0000156">
    <property type="term" value="F:phosphorelay response regulator activity"/>
    <property type="evidence" value="ECO:0007669"/>
    <property type="project" value="TreeGrafter"/>
</dbReference>
<evidence type="ECO:0000256" key="2">
    <source>
        <dbReference type="ARBA" id="ARBA00022490"/>
    </source>
</evidence>
<dbReference type="Pfam" id="PF00072">
    <property type="entry name" value="Response_reg"/>
    <property type="match status" value="1"/>
</dbReference>
<evidence type="ECO:0000256" key="10">
    <source>
        <dbReference type="PROSITE-ProRule" id="PRU01091"/>
    </source>
</evidence>
<dbReference type="SMART" id="SM00862">
    <property type="entry name" value="Trans_reg_C"/>
    <property type="match status" value="1"/>
</dbReference>
<evidence type="ECO:0000256" key="8">
    <source>
        <dbReference type="ARBA" id="ARBA00067337"/>
    </source>
</evidence>
<dbReference type="Pfam" id="PF00486">
    <property type="entry name" value="Trans_reg_C"/>
    <property type="match status" value="1"/>
</dbReference>
<dbReference type="InterPro" id="IPR016032">
    <property type="entry name" value="Sig_transdc_resp-reg_C-effctor"/>
</dbReference>
<gene>
    <name evidence="13" type="ORF">C8N42_11514</name>
</gene>
<accession>A0A2T5H9T5</accession>
<dbReference type="CDD" id="cd00383">
    <property type="entry name" value="trans_reg_C"/>
    <property type="match status" value="1"/>
</dbReference>
<organism evidence="13 14">
    <name type="scientific">Celeribacter persicus</name>
    <dbReference type="NCBI Taxonomy" id="1651082"/>
    <lineage>
        <taxon>Bacteria</taxon>
        <taxon>Pseudomonadati</taxon>
        <taxon>Pseudomonadota</taxon>
        <taxon>Alphaproteobacteria</taxon>
        <taxon>Rhodobacterales</taxon>
        <taxon>Roseobacteraceae</taxon>
        <taxon>Celeribacter</taxon>
    </lineage>
</organism>
<dbReference type="InterPro" id="IPR001867">
    <property type="entry name" value="OmpR/PhoB-type_DNA-bd"/>
</dbReference>
<dbReference type="Gene3D" id="3.40.50.2300">
    <property type="match status" value="1"/>
</dbReference>